<keyword evidence="5" id="KW-1185">Reference proteome</keyword>
<organism evidence="4 5">
    <name type="scientific">Shewanella bicestrii</name>
    <dbReference type="NCBI Taxonomy" id="2018305"/>
    <lineage>
        <taxon>Bacteria</taxon>
        <taxon>Pseudomonadati</taxon>
        <taxon>Pseudomonadota</taxon>
        <taxon>Gammaproteobacteria</taxon>
        <taxon>Alteromonadales</taxon>
        <taxon>Shewanellaceae</taxon>
        <taxon>Shewanella</taxon>
    </lineage>
</organism>
<feature type="signal peptide" evidence="2">
    <location>
        <begin position="1"/>
        <end position="25"/>
    </location>
</feature>
<dbReference type="Gene3D" id="1.10.720.180">
    <property type="match status" value="1"/>
</dbReference>
<evidence type="ECO:0000259" key="3">
    <source>
        <dbReference type="Pfam" id="PF22113"/>
    </source>
</evidence>
<sequence length="701" mass="73642">MRIFTSKKLAYLVALALTGALVGCGSDGKDGAPGQPGDPGQPGKPGDPWTPPPVTSSAVTNVKVLGYSFAEGSITYEFEVTDENGNLINGLKNAEAKVAALTDKGFINNRNEADKTDASGNPVKDNVNIGGAATQATEGALLTSLGDGHYSFKAPMKGVNAGTEGIVWLRVGGNAETGIALSAPLVVNKPEGTHSTTTDSCYSCHVDYSTSPRKHTKYVATGMDSEVTFVEGCLVCHGSVSFAAKNAEGFSIGGYSTNTLSKIGHINHQKFTKDFSVMNCSSCHVEAPTNINVSGPGCIDCHNTGGVPGAIVPSNGADVRPMHEGKTGITERQALRAKYKLELSTPVKVDDISTKTDHYAPTGAASAVTAPGWCTTLTVKDTDGNIFSIKDNFNYSNPLVFDAKKPIVYAGAYLHSYEKNSLVGRPGNRTNYYYGYNADGTKNICHLLTDISPVNANYVYSARVTFSTAGWMEYDGNQRYQSNGSLRANGYDGSMGVSFTAYSDVVDPATATKVSAFERRTVVSDNSCTTCHNDATAFHKNGAFDEGGKACVACHDNGMARTSATLGAGFGPMVHSWHWGNGANVGEMKADGTQAKTANGAGAINPVTSCVACHETAIDLNKIPNQYILEPGNKMTSPVTANCYACHTGDAVKAHMASNGGEISVPAVGDWFKQPTGEACAVCHNTGSSSGIDKYHNFTRK</sequence>
<dbReference type="KEGG" id="sbj:CF168_13800"/>
<proteinExistence type="predicted"/>
<evidence type="ECO:0000256" key="1">
    <source>
        <dbReference type="SAM" id="MobiDB-lite"/>
    </source>
</evidence>
<dbReference type="Gene3D" id="3.90.10.10">
    <property type="entry name" value="Cytochrome C3"/>
    <property type="match status" value="1"/>
</dbReference>
<evidence type="ECO:0000313" key="5">
    <source>
        <dbReference type="Proteomes" id="UP000198367"/>
    </source>
</evidence>
<keyword evidence="2" id="KW-0732">Signal</keyword>
<feature type="chain" id="PRO_5012623441" evidence="2">
    <location>
        <begin position="26"/>
        <end position="701"/>
    </location>
</feature>
<gene>
    <name evidence="4" type="ORF">CF168_13800</name>
</gene>
<dbReference type="InterPro" id="IPR036280">
    <property type="entry name" value="Multihaem_cyt_sf"/>
</dbReference>
<name>A0A220UNV6_9GAMM</name>
<dbReference type="PROSITE" id="PS51257">
    <property type="entry name" value="PROKAR_LIPOPROTEIN"/>
    <property type="match status" value="1"/>
</dbReference>
<dbReference type="Pfam" id="PF22113">
    <property type="entry name" value="Mtrc-MtrF_II-IV_dom"/>
    <property type="match status" value="1"/>
</dbReference>
<evidence type="ECO:0000313" key="4">
    <source>
        <dbReference type="EMBL" id="ASK69839.1"/>
    </source>
</evidence>
<dbReference type="PANTHER" id="PTHR39425">
    <property type="entry name" value="LIPOPROTEIN CYTOCHROME C"/>
    <property type="match status" value="1"/>
</dbReference>
<accession>A0A220UNV6</accession>
<dbReference type="AlphaFoldDB" id="A0A220UNV6"/>
<feature type="region of interest" description="Disordered" evidence="1">
    <location>
        <begin position="28"/>
        <end position="54"/>
    </location>
</feature>
<dbReference type="InterPro" id="IPR054337">
    <property type="entry name" value="Mtrc-MtrF-like_dom_II/IV"/>
</dbReference>
<protein>
    <submittedName>
        <fullName evidence="4">Cytochrome C</fullName>
    </submittedName>
</protein>
<dbReference type="SUPFAM" id="SSF48695">
    <property type="entry name" value="Multiheme cytochromes"/>
    <property type="match status" value="1"/>
</dbReference>
<reference evidence="4 5" key="1">
    <citation type="submission" date="2017-07" db="EMBL/GenBank/DDBJ databases">
        <title>Phenotypical and genomic characterization of a clinical isolate of Shewanella bicestrii sp. nov. producing an extended-spectrum beta-lactamase and a new oxacillinase variant.</title>
        <authorList>
            <person name="Jousset A.B."/>
            <person name="Bonnin R.A."/>
            <person name="Girlich D."/>
            <person name="Dabos L."/>
            <person name="Potron A."/>
            <person name="Dortet L."/>
            <person name="Glaser P."/>
            <person name="Naas T."/>
        </authorList>
    </citation>
    <scope>NUCLEOTIDE SEQUENCE [LARGE SCALE GENOMIC DNA]</scope>
    <source>
        <strain evidence="4 5">JAB-1</strain>
    </source>
</reference>
<feature type="domain" description="Outer membrane cytochrome MtrC/MtrF-like" evidence="3">
    <location>
        <begin position="520"/>
        <end position="697"/>
    </location>
</feature>
<dbReference type="EMBL" id="CP022358">
    <property type="protein sequence ID" value="ASK69839.1"/>
    <property type="molecule type" value="Genomic_DNA"/>
</dbReference>
<evidence type="ECO:0000256" key="2">
    <source>
        <dbReference type="SAM" id="SignalP"/>
    </source>
</evidence>
<dbReference type="Proteomes" id="UP000198367">
    <property type="component" value="Chromosome"/>
</dbReference>
<dbReference type="RefSeq" id="WP_089068144.1">
    <property type="nucleotide sequence ID" value="NZ_CP022358.1"/>
</dbReference>
<dbReference type="PANTHER" id="PTHR39425:SF1">
    <property type="entry name" value="CYTOCHROME C7-LIKE DOMAIN-CONTAINING PROTEIN"/>
    <property type="match status" value="1"/>
</dbReference>